<sequence length="108" mass="12564">MSLANFVSFYTSIFESVEKSYQINKVQSGKYLFLKILALSKKAKSENNVVALGMLFMLTNSFVHSQQDWLLDMRKLDLRAFGIIYLAVPEHMQITFNRIHDSNFVYTK</sequence>
<proteinExistence type="predicted"/>
<name>A0ACC2CQ48_DIPCM</name>
<dbReference type="Proteomes" id="UP001162992">
    <property type="component" value="Chromosome 9"/>
</dbReference>
<gene>
    <name evidence="1" type="ORF">O6H91_09G050800</name>
</gene>
<keyword evidence="2" id="KW-1185">Reference proteome</keyword>
<organism evidence="1 2">
    <name type="scientific">Diphasiastrum complanatum</name>
    <name type="common">Issler's clubmoss</name>
    <name type="synonym">Lycopodium complanatum</name>
    <dbReference type="NCBI Taxonomy" id="34168"/>
    <lineage>
        <taxon>Eukaryota</taxon>
        <taxon>Viridiplantae</taxon>
        <taxon>Streptophyta</taxon>
        <taxon>Embryophyta</taxon>
        <taxon>Tracheophyta</taxon>
        <taxon>Lycopodiopsida</taxon>
        <taxon>Lycopodiales</taxon>
        <taxon>Lycopodiaceae</taxon>
        <taxon>Lycopodioideae</taxon>
        <taxon>Diphasiastrum</taxon>
    </lineage>
</organism>
<accession>A0ACC2CQ48</accession>
<reference evidence="2" key="1">
    <citation type="journal article" date="2024" name="Proc. Natl. Acad. Sci. U.S.A.">
        <title>Extraordinary preservation of gene collinearity over three hundred million years revealed in homosporous lycophytes.</title>
        <authorList>
            <person name="Li C."/>
            <person name="Wickell D."/>
            <person name="Kuo L.Y."/>
            <person name="Chen X."/>
            <person name="Nie B."/>
            <person name="Liao X."/>
            <person name="Peng D."/>
            <person name="Ji J."/>
            <person name="Jenkins J."/>
            <person name="Williams M."/>
            <person name="Shu S."/>
            <person name="Plott C."/>
            <person name="Barry K."/>
            <person name="Rajasekar S."/>
            <person name="Grimwood J."/>
            <person name="Han X."/>
            <person name="Sun S."/>
            <person name="Hou Z."/>
            <person name="He W."/>
            <person name="Dai G."/>
            <person name="Sun C."/>
            <person name="Schmutz J."/>
            <person name="Leebens-Mack J.H."/>
            <person name="Li F.W."/>
            <person name="Wang L."/>
        </authorList>
    </citation>
    <scope>NUCLEOTIDE SEQUENCE [LARGE SCALE GENOMIC DNA]</scope>
    <source>
        <strain evidence="2">cv. PW_Plant_1</strain>
    </source>
</reference>
<protein>
    <submittedName>
        <fullName evidence="1">Uncharacterized protein</fullName>
    </submittedName>
</protein>
<dbReference type="EMBL" id="CM055100">
    <property type="protein sequence ID" value="KAJ7543737.1"/>
    <property type="molecule type" value="Genomic_DNA"/>
</dbReference>
<comment type="caution">
    <text evidence="1">The sequence shown here is derived from an EMBL/GenBank/DDBJ whole genome shotgun (WGS) entry which is preliminary data.</text>
</comment>
<evidence type="ECO:0000313" key="2">
    <source>
        <dbReference type="Proteomes" id="UP001162992"/>
    </source>
</evidence>
<evidence type="ECO:0000313" key="1">
    <source>
        <dbReference type="EMBL" id="KAJ7543737.1"/>
    </source>
</evidence>